<dbReference type="NCBIfam" id="NF040772">
    <property type="entry name" value="double_cubane"/>
    <property type="match status" value="1"/>
</dbReference>
<proteinExistence type="inferred from homology"/>
<evidence type="ECO:0000313" key="2">
    <source>
        <dbReference type="EMBL" id="PKZ28711.1"/>
    </source>
</evidence>
<dbReference type="Pfam" id="PF06050">
    <property type="entry name" value="HGD-D"/>
    <property type="match status" value="1"/>
</dbReference>
<comment type="caution">
    <text evidence="2">The sequence shown here is derived from an EMBL/GenBank/DDBJ whole genome shotgun (WGS) entry which is preliminary data.</text>
</comment>
<dbReference type="PANTHER" id="PTHR30548:SF6">
    <property type="entry name" value="DEHYDRATASE SUBUNIT YJIM-RELATED"/>
    <property type="match status" value="1"/>
</dbReference>
<reference evidence="2 3" key="1">
    <citation type="submission" date="2017-12" db="EMBL/GenBank/DDBJ databases">
        <title>Phylogenetic diversity of female urinary microbiome.</title>
        <authorList>
            <person name="Thomas-White K."/>
            <person name="Wolfe A.J."/>
        </authorList>
    </citation>
    <scope>NUCLEOTIDE SEQUENCE [LARGE SCALE GENOMIC DNA]</scope>
    <source>
        <strain evidence="2 3">UMB0112</strain>
    </source>
</reference>
<protein>
    <recommendedName>
        <fullName evidence="4">R-phenyllactate dehydratase beta subunit</fullName>
    </recommendedName>
</protein>
<evidence type="ECO:0000313" key="3">
    <source>
        <dbReference type="Proteomes" id="UP000234639"/>
    </source>
</evidence>
<comment type="similarity">
    <text evidence="1">Belongs to the FldB/FldC dehydratase alpha/beta subunit family.</text>
</comment>
<dbReference type="EMBL" id="PKHU01000007">
    <property type="protein sequence ID" value="PKZ28711.1"/>
    <property type="molecule type" value="Genomic_DNA"/>
</dbReference>
<evidence type="ECO:0008006" key="4">
    <source>
        <dbReference type="Google" id="ProtNLM"/>
    </source>
</evidence>
<organism evidence="2 3">
    <name type="scientific">Campylobacter ureolyticus</name>
    <dbReference type="NCBI Taxonomy" id="827"/>
    <lineage>
        <taxon>Bacteria</taxon>
        <taxon>Pseudomonadati</taxon>
        <taxon>Campylobacterota</taxon>
        <taxon>Epsilonproteobacteria</taxon>
        <taxon>Campylobacterales</taxon>
        <taxon>Campylobacteraceae</taxon>
        <taxon>Campylobacter</taxon>
    </lineage>
</organism>
<name>A0A2I1N8M5_9BACT</name>
<dbReference type="Gene3D" id="1.20.1270.370">
    <property type="match status" value="1"/>
</dbReference>
<evidence type="ECO:0000256" key="1">
    <source>
        <dbReference type="ARBA" id="ARBA00005806"/>
    </source>
</evidence>
<gene>
    <name evidence="2" type="ORF">CYJ41_07480</name>
</gene>
<dbReference type="InterPro" id="IPR047678">
    <property type="entry name" value="YjiM-like"/>
</dbReference>
<dbReference type="RefSeq" id="WP_101637627.1">
    <property type="nucleotide sequence ID" value="NZ_PKHU01000007.1"/>
</dbReference>
<dbReference type="Proteomes" id="UP000234639">
    <property type="component" value="Unassembled WGS sequence"/>
</dbReference>
<dbReference type="Gene3D" id="3.40.50.11890">
    <property type="match status" value="1"/>
</dbReference>
<dbReference type="InterPro" id="IPR010327">
    <property type="entry name" value="FldB/FldC_alpha/beta"/>
</dbReference>
<sequence length="371" mass="41739">MNLNSLKQQNANELLNLKQSGKKIVGVFCTYAPKELIYASGAVAISICAYDESPINEAHKELPRNLCPLVKASYGYSLSGKCPYMNASDLIIGETTCDAKKKMFELMANQREIYVMELPNTTNPSSLNLWKNEILRLKKALEIKFNTKITDEKLADAIEIYNTERSLMAEIMSLPKLDPNPITGSELHDILFANDFIFDKKEKFKLLRGLIDKFKEKSKSEFTLKNNKKRLIITGCPSGGVAKKIINEVEKFNAVVVGFENCVGSKNFDNLVELKGDLYENLANRYLKIPCSVMYKNSSRLEKLKNMIDEFGADGVIDISLSACHTYAIEAFNVKNSVKEAGASYLHIETDYSKQDSGQIRTRLEAFCELL</sequence>
<dbReference type="Gene3D" id="3.40.50.11900">
    <property type="match status" value="1"/>
</dbReference>
<accession>A0A2I1N8M5</accession>
<dbReference type="AlphaFoldDB" id="A0A2I1N8M5"/>
<dbReference type="PANTHER" id="PTHR30548">
    <property type="entry name" value="2-HYDROXYGLUTARYL-COA DEHYDRATASE, D-COMPONENT-RELATED"/>
    <property type="match status" value="1"/>
</dbReference>